<dbReference type="Proteomes" id="UP001528823">
    <property type="component" value="Unassembled WGS sequence"/>
</dbReference>
<keyword evidence="2" id="KW-1185">Reference proteome</keyword>
<dbReference type="CDD" id="cd07998">
    <property type="entry name" value="WGR_DNA_ligase"/>
    <property type="match status" value="1"/>
</dbReference>
<reference evidence="1 2" key="1">
    <citation type="submission" date="2022-11" db="EMBL/GenBank/DDBJ databases">
        <title>Spartinivicinus poritis sp. nov., isolated from scleractinian coral Porites lutea.</title>
        <authorList>
            <person name="Zhang G."/>
            <person name="Cai L."/>
            <person name="Wei Q."/>
        </authorList>
    </citation>
    <scope>NUCLEOTIDE SEQUENCE [LARGE SCALE GENOMIC DNA]</scope>
    <source>
        <strain evidence="1 2">A2-2</strain>
    </source>
</reference>
<gene>
    <name evidence="1" type="ORF">ORQ98_17395</name>
</gene>
<dbReference type="Gene3D" id="2.20.140.10">
    <property type="entry name" value="WGR domain"/>
    <property type="match status" value="1"/>
</dbReference>
<protein>
    <submittedName>
        <fullName evidence="1">HEAT repeat domain-containing protein</fullName>
    </submittedName>
</protein>
<dbReference type="Gene3D" id="1.25.10.10">
    <property type="entry name" value="Leucine-rich Repeat Variant"/>
    <property type="match status" value="1"/>
</dbReference>
<comment type="caution">
    <text evidence="1">The sequence shown here is derived from an EMBL/GenBank/DDBJ whole genome shotgun (WGS) entry which is preliminary data.</text>
</comment>
<evidence type="ECO:0000313" key="1">
    <source>
        <dbReference type="EMBL" id="MDE1463732.1"/>
    </source>
</evidence>
<dbReference type="SUPFAM" id="SSF48371">
    <property type="entry name" value="ARM repeat"/>
    <property type="match status" value="2"/>
</dbReference>
<sequence length="1028" mass="117454">MKLLRKETLYYQQGNSDKVYEVDLCECNSLSADRYLVNFRYGKRGSRLREGTKTPNPVSLTEAEEIYTSIVVNKQNKGYISQQPDQANSTAGSVPGTTRQQHILVKLNDKSAKVRTRAIWRIGELGLIEATDQLIELIGKGKPRQDYCIAWALGRLANNKANDVLLLMCQHKNEAVARIAREAWLRCIGSAERTQYISSVIDALPEPLQAKWGRDQGQALADTLLTAIGHQGQNTSLLLPAYQIASNNPVWYQALLQAMESLPIQPNFFKAFRHLLKAAELRLDGNMLGVLFKRMDQTQAFFHAEYGRGYLPGSWKSVSVASETKKSDSCLAYSQRTRDYLRRRSMRLLRRLGEADDSRYLDVAVGVLNAITDADTQDERRSEVYRWSQDGRWQRELVATKYYDGYAPYLAFNFVLHHYSQQYVLASSKRAWQLLSEPGDIGQPESMTEAFPELWDRQPDRLFQLLQNNRCNLVHQFAVRAIQRHPLFCQQVLIEDWLGLLSSVYQPTAALALHYIIDRFDISQPDWRVILGCLNAAIVEAREQALDWLATVRQPDSAMLIKLWVVLITSPYQEVRQWAKHQQYQLHQLDAATLLPELVTVLKNMDDGLLTQVVDDVSWLLCEKLITTSRQLPINWIEQLVAFKQPSLKLLGAHLLEVNKIGYAELPGQLLQQIAQGDSLALKAMGVRLLNKMTDHELRQQAAALIAYVQSGDAVLRQAALPLLLRLTRADQRFADNFIQQMLPVLFQSEAVEGQHDDIISLLSEQLTSAIQRLNKDTTWRLLQARSRGAQRLGWVLFKHHFEQFSVRQWAVLGNHPLAGVRQQVINAFNEYPARIKAAKADALRILVTEWEDVRQFALDYFRHQFTATDWEPELLVHLVDHVEDVVQQFGRELITQYFTPELGPQLLMQLSQHPAANVQLFVSHFLQDYAAGNPERIISLRPYFLTVLSQINRGRVAKDRVFQFLTKEALANERVAEMVVELFNHLSLTVVIGDKAIMIEALLQLQYQYPQLTSVIKTCNLPLRSVV</sequence>
<name>A0ABT5UBI5_9GAMM</name>
<dbReference type="EMBL" id="JAPMOU010000023">
    <property type="protein sequence ID" value="MDE1463732.1"/>
    <property type="molecule type" value="Genomic_DNA"/>
</dbReference>
<evidence type="ECO:0000313" key="2">
    <source>
        <dbReference type="Proteomes" id="UP001528823"/>
    </source>
</evidence>
<proteinExistence type="predicted"/>
<accession>A0ABT5UBI5</accession>
<dbReference type="Pfam" id="PF13646">
    <property type="entry name" value="HEAT_2"/>
    <property type="match status" value="1"/>
</dbReference>
<organism evidence="1 2">
    <name type="scientific">Spartinivicinus poritis</name>
    <dbReference type="NCBI Taxonomy" id="2994640"/>
    <lineage>
        <taxon>Bacteria</taxon>
        <taxon>Pseudomonadati</taxon>
        <taxon>Pseudomonadota</taxon>
        <taxon>Gammaproteobacteria</taxon>
        <taxon>Oceanospirillales</taxon>
        <taxon>Zooshikellaceae</taxon>
        <taxon>Spartinivicinus</taxon>
    </lineage>
</organism>
<dbReference type="RefSeq" id="WP_274690067.1">
    <property type="nucleotide sequence ID" value="NZ_JAPMOU010000023.1"/>
</dbReference>
<dbReference type="InterPro" id="IPR011989">
    <property type="entry name" value="ARM-like"/>
</dbReference>
<dbReference type="InterPro" id="IPR016024">
    <property type="entry name" value="ARM-type_fold"/>
</dbReference>